<dbReference type="STRING" id="1882918.BCY86_08360"/>
<reference evidence="2 3" key="1">
    <citation type="submission" date="2016-08" db="EMBL/GenBank/DDBJ databases">
        <title>Identification and validation of antigenic proteins from Pajaroellobacter abortibovis using de-novo genome sequence assembly and reverse vaccinology.</title>
        <authorList>
            <person name="Welly B.T."/>
            <person name="Miller M.R."/>
            <person name="Stott J.L."/>
            <person name="Blanchard M.T."/>
            <person name="Islas-Trejo A.D."/>
            <person name="O'Rourke S.M."/>
            <person name="Young A.E."/>
            <person name="Medrano J.F."/>
            <person name="Van Eenennaam A.L."/>
        </authorList>
    </citation>
    <scope>NUCLEOTIDE SEQUENCE [LARGE SCALE GENOMIC DNA]</scope>
    <source>
        <strain evidence="2 3">BTF92-0548A/99-0131</strain>
    </source>
</reference>
<dbReference type="GO" id="GO:0008233">
    <property type="term" value="F:peptidase activity"/>
    <property type="evidence" value="ECO:0007669"/>
    <property type="project" value="InterPro"/>
</dbReference>
<proteinExistence type="predicted"/>
<evidence type="ECO:0000259" key="1">
    <source>
        <dbReference type="Pfam" id="PF01343"/>
    </source>
</evidence>
<keyword evidence="3" id="KW-1185">Reference proteome</keyword>
<dbReference type="InterPro" id="IPR002142">
    <property type="entry name" value="Peptidase_S49"/>
</dbReference>
<dbReference type="OrthoDB" id="9764363at2"/>
<organism evidence="2 3">
    <name type="scientific">Pajaroellobacter abortibovis</name>
    <dbReference type="NCBI Taxonomy" id="1882918"/>
    <lineage>
        <taxon>Bacteria</taxon>
        <taxon>Pseudomonadati</taxon>
        <taxon>Myxococcota</taxon>
        <taxon>Polyangia</taxon>
        <taxon>Polyangiales</taxon>
        <taxon>Polyangiaceae</taxon>
    </lineage>
</organism>
<dbReference type="Pfam" id="PF01343">
    <property type="entry name" value="Peptidase_S49"/>
    <property type="match status" value="1"/>
</dbReference>
<dbReference type="GO" id="GO:0006508">
    <property type="term" value="P:proteolysis"/>
    <property type="evidence" value="ECO:0007669"/>
    <property type="project" value="InterPro"/>
</dbReference>
<feature type="domain" description="Peptidase S49" evidence="1">
    <location>
        <begin position="1"/>
        <end position="97"/>
    </location>
</feature>
<protein>
    <recommendedName>
        <fullName evidence="1">Peptidase S49 domain-containing protein</fullName>
    </recommendedName>
</protein>
<gene>
    <name evidence="2" type="ORF">BCY86_08360</name>
</gene>
<evidence type="ECO:0000313" key="2">
    <source>
        <dbReference type="EMBL" id="APS00687.1"/>
    </source>
</evidence>
<dbReference type="Gene3D" id="6.20.330.10">
    <property type="match status" value="1"/>
</dbReference>
<dbReference type="EMBL" id="CP016908">
    <property type="protein sequence ID" value="APS00687.1"/>
    <property type="molecule type" value="Genomic_DNA"/>
</dbReference>
<name>A0A1L6MYZ5_9BACT</name>
<evidence type="ECO:0000313" key="3">
    <source>
        <dbReference type="Proteomes" id="UP000185544"/>
    </source>
</evidence>
<accession>A0A1L6MYZ5</accession>
<dbReference type="AlphaFoldDB" id="A0A1L6MYZ5"/>
<sequence length="200" mass="22451">MLQELGIKAEFVGIGEHKKAPEQFMWEEPNPVAREDHEDGLRQTEANFVRTVSCGRWITESQLHEEANRGPFTAQEDKQAKLVDRVAFDDELTSVIQTVVGCPIPLQPYRAGAWAPNRFGPRQKIALLYVEGDMINDQSKQIPIVNLNLAGASSLTKTIQQLREDAAVRTGFSESKVQGVLWWLLICFGVNSFCLARRSP</sequence>
<dbReference type="KEGG" id="pabo:BCY86_08360"/>
<dbReference type="Proteomes" id="UP000185544">
    <property type="component" value="Chromosome"/>
</dbReference>